<feature type="region of interest" description="Disordered" evidence="2">
    <location>
        <begin position="542"/>
        <end position="564"/>
    </location>
</feature>
<dbReference type="GO" id="GO:0005739">
    <property type="term" value="C:mitochondrion"/>
    <property type="evidence" value="ECO:0007669"/>
    <property type="project" value="GOC"/>
</dbReference>
<keyword evidence="1" id="KW-0143">Chaperone</keyword>
<feature type="compositionally biased region" description="Low complexity" evidence="2">
    <location>
        <begin position="542"/>
        <end position="557"/>
    </location>
</feature>
<dbReference type="GO" id="GO:0042407">
    <property type="term" value="P:cristae formation"/>
    <property type="evidence" value="ECO:0007669"/>
    <property type="project" value="TreeGrafter"/>
</dbReference>
<evidence type="ECO:0000256" key="1">
    <source>
        <dbReference type="ARBA" id="ARBA00023186"/>
    </source>
</evidence>
<dbReference type="EMBL" id="MU855783">
    <property type="protein sequence ID" value="KAK3899447.1"/>
    <property type="molecule type" value="Genomic_DNA"/>
</dbReference>
<name>A0AAN6RQ98_9PEZI</name>
<evidence type="ECO:0000256" key="2">
    <source>
        <dbReference type="SAM" id="MobiDB-lite"/>
    </source>
</evidence>
<evidence type="ECO:0000259" key="3">
    <source>
        <dbReference type="PROSITE" id="PS50076"/>
    </source>
</evidence>
<dbReference type="AlphaFoldDB" id="A0AAN6RQ98"/>
<dbReference type="InterPro" id="IPR036869">
    <property type="entry name" value="J_dom_sf"/>
</dbReference>
<feature type="domain" description="J" evidence="3">
    <location>
        <begin position="104"/>
        <end position="173"/>
    </location>
</feature>
<accession>A0AAN6RQ98</accession>
<dbReference type="PROSITE" id="PS50076">
    <property type="entry name" value="DNAJ_2"/>
    <property type="match status" value="1"/>
</dbReference>
<dbReference type="Pfam" id="PF11875">
    <property type="entry name" value="DnaJ-like_C11_C"/>
    <property type="match status" value="1"/>
</dbReference>
<gene>
    <name evidence="4" type="ORF">C8A05DRAFT_18119</name>
</gene>
<protein>
    <recommendedName>
        <fullName evidence="3">J domain-containing protein</fullName>
    </recommendedName>
</protein>
<dbReference type="InterPro" id="IPR052243">
    <property type="entry name" value="Mito_inner_membrane_organizer"/>
</dbReference>
<reference evidence="4" key="1">
    <citation type="journal article" date="2023" name="Mol. Phylogenet. Evol.">
        <title>Genome-scale phylogeny and comparative genomics of the fungal order Sordariales.</title>
        <authorList>
            <person name="Hensen N."/>
            <person name="Bonometti L."/>
            <person name="Westerberg I."/>
            <person name="Brannstrom I.O."/>
            <person name="Guillou S."/>
            <person name="Cros-Aarteil S."/>
            <person name="Calhoun S."/>
            <person name="Haridas S."/>
            <person name="Kuo A."/>
            <person name="Mondo S."/>
            <person name="Pangilinan J."/>
            <person name="Riley R."/>
            <person name="LaButti K."/>
            <person name="Andreopoulos B."/>
            <person name="Lipzen A."/>
            <person name="Chen C."/>
            <person name="Yan M."/>
            <person name="Daum C."/>
            <person name="Ng V."/>
            <person name="Clum A."/>
            <person name="Steindorff A."/>
            <person name="Ohm R.A."/>
            <person name="Martin F."/>
            <person name="Silar P."/>
            <person name="Natvig D.O."/>
            <person name="Lalanne C."/>
            <person name="Gautier V."/>
            <person name="Ament-Velasquez S.L."/>
            <person name="Kruys A."/>
            <person name="Hutchinson M.I."/>
            <person name="Powell A.J."/>
            <person name="Barry K."/>
            <person name="Miller A.N."/>
            <person name="Grigoriev I.V."/>
            <person name="Debuchy R."/>
            <person name="Gladieux P."/>
            <person name="Hiltunen Thoren M."/>
            <person name="Johannesson H."/>
        </authorList>
    </citation>
    <scope>NUCLEOTIDE SEQUENCE</scope>
    <source>
        <strain evidence="4">CBS 103.79</strain>
    </source>
</reference>
<proteinExistence type="predicted"/>
<dbReference type="InterPro" id="IPR001623">
    <property type="entry name" value="DnaJ_domain"/>
</dbReference>
<reference evidence="4" key="2">
    <citation type="submission" date="2023-05" db="EMBL/GenBank/DDBJ databases">
        <authorList>
            <consortium name="Lawrence Berkeley National Laboratory"/>
            <person name="Steindorff A."/>
            <person name="Hensen N."/>
            <person name="Bonometti L."/>
            <person name="Westerberg I."/>
            <person name="Brannstrom I.O."/>
            <person name="Guillou S."/>
            <person name="Cros-Aarteil S."/>
            <person name="Calhoun S."/>
            <person name="Haridas S."/>
            <person name="Kuo A."/>
            <person name="Mondo S."/>
            <person name="Pangilinan J."/>
            <person name="Riley R."/>
            <person name="Labutti K."/>
            <person name="Andreopoulos B."/>
            <person name="Lipzen A."/>
            <person name="Chen C."/>
            <person name="Yanf M."/>
            <person name="Daum C."/>
            <person name="Ng V."/>
            <person name="Clum A."/>
            <person name="Ohm R."/>
            <person name="Martin F."/>
            <person name="Silar P."/>
            <person name="Natvig D."/>
            <person name="Lalanne C."/>
            <person name="Gautier V."/>
            <person name="Ament-Velasquez S.L."/>
            <person name="Kruys A."/>
            <person name="Hutchinson M.I."/>
            <person name="Powell A.J."/>
            <person name="Barry K."/>
            <person name="Miller A.N."/>
            <person name="Grigoriev I.V."/>
            <person name="Debuchy R."/>
            <person name="Gladieux P."/>
            <person name="Thoren M.H."/>
            <person name="Johannesson H."/>
        </authorList>
    </citation>
    <scope>NUCLEOTIDE SEQUENCE</scope>
    <source>
        <strain evidence="4">CBS 103.79</strain>
    </source>
</reference>
<dbReference type="Proteomes" id="UP001303889">
    <property type="component" value="Unassembled WGS sequence"/>
</dbReference>
<organism evidence="4 5">
    <name type="scientific">Staphylotrichum tortipilum</name>
    <dbReference type="NCBI Taxonomy" id="2831512"/>
    <lineage>
        <taxon>Eukaryota</taxon>
        <taxon>Fungi</taxon>
        <taxon>Dikarya</taxon>
        <taxon>Ascomycota</taxon>
        <taxon>Pezizomycotina</taxon>
        <taxon>Sordariomycetes</taxon>
        <taxon>Sordariomycetidae</taxon>
        <taxon>Sordariales</taxon>
        <taxon>Chaetomiaceae</taxon>
        <taxon>Staphylotrichum</taxon>
    </lineage>
</organism>
<sequence>MDRRSRRAPSAAVDDGTGRSRVGLQPSNRSVRSATSRFSLRDQWAATRQEYEFGFDDASSIVERFTEVSAVPQADNDVVAVGEGSVVFVPDPSPTPGSEAGYRDCYELLCLPRGAALSPEQVHAAARRLIQVLAVDKQSSRLRASAAFYLGLTQAAFETLVEPSRRLGYDLSGAGDADDSDIDEVDLEEAGIVEGRTYESKLQDQYALFTQRESRATTDVGLRVAPASLLTSQQASQGQGSGLGIVDFSLRKSTTAPVPALRVPFEKAVAFFRNLAKQRGLRLDALQAAQLSDPTLTVTGATHGLLDEPFKIAPLLLDRYQPPGPSLHGARRMEQLLASRFLPVLDFNLRQEIFWRKEARSRALPDLIIEQEVGLLPQPSTTTRIGHSIVRKGNAEPVHVEVLAQKFLGPRGGVAPSLGLAVHQKVRHGSMFLLADAGDWNLRTPRECREISKFSQLSGAVSPMLDVFRNPPTLEVGYAFGGRDLGMQSGQALTKPFERRGLARLGHDLDENKPASWTVSTGLTPGNSATYLRYGRDFFTTIPGKTTTPTPTNGSTPLARATHDPKTAGFRAEVELSTTSTRRDFFLSLRALKYLTRSTKAGLELGLSPSNLHLSLHLSRLGTRFSLPLLITPQPLRSLKLLFVTTVLPFTLLAAWELRRALQRVAAVASATKSVPAIERRERHRRESIARRRAEADELTAVLATGVEPRQAAQKKRGGLVIQSAKYGVRGAPPEEVADVTIAVAALVDGEGRLVIPEGVRKGRLLGFWDPAPGVEAGRKVLRVGYLWRGEERVVEVVGRGEVRLP</sequence>
<dbReference type="PANTHER" id="PTHR44157:SF1">
    <property type="entry name" value="DNAJ HOMOLOG SUBFAMILY C MEMBER 11"/>
    <property type="match status" value="1"/>
</dbReference>
<feature type="region of interest" description="Disordered" evidence="2">
    <location>
        <begin position="1"/>
        <end position="34"/>
    </location>
</feature>
<keyword evidence="5" id="KW-1185">Reference proteome</keyword>
<dbReference type="SUPFAM" id="SSF46565">
    <property type="entry name" value="Chaperone J-domain"/>
    <property type="match status" value="1"/>
</dbReference>
<dbReference type="InterPro" id="IPR024586">
    <property type="entry name" value="DnaJ-like_C11_C"/>
</dbReference>
<feature type="compositionally biased region" description="Polar residues" evidence="2">
    <location>
        <begin position="25"/>
        <end position="34"/>
    </location>
</feature>
<evidence type="ECO:0000313" key="4">
    <source>
        <dbReference type="EMBL" id="KAK3899447.1"/>
    </source>
</evidence>
<comment type="caution">
    <text evidence="4">The sequence shown here is derived from an EMBL/GenBank/DDBJ whole genome shotgun (WGS) entry which is preliminary data.</text>
</comment>
<evidence type="ECO:0000313" key="5">
    <source>
        <dbReference type="Proteomes" id="UP001303889"/>
    </source>
</evidence>
<dbReference type="PANTHER" id="PTHR44157">
    <property type="entry name" value="DNAJ HOMOLOG SUBFAMILY C MEMBER 11"/>
    <property type="match status" value="1"/>
</dbReference>
<dbReference type="Gene3D" id="1.10.287.110">
    <property type="entry name" value="DnaJ domain"/>
    <property type="match status" value="1"/>
</dbReference>